<dbReference type="OrthoDB" id="2691312at2759"/>
<proteinExistence type="predicted"/>
<dbReference type="AlphaFoldDB" id="A0A9P7DCU1"/>
<dbReference type="GeneID" id="64601290"/>
<evidence type="ECO:0000313" key="2">
    <source>
        <dbReference type="EMBL" id="KAG1787211.1"/>
    </source>
</evidence>
<dbReference type="Proteomes" id="UP000719766">
    <property type="component" value="Unassembled WGS sequence"/>
</dbReference>
<name>A0A9P7DCU1_9AGAM</name>
<feature type="compositionally biased region" description="Basic and acidic residues" evidence="1">
    <location>
        <begin position="20"/>
        <end position="32"/>
    </location>
</feature>
<dbReference type="EMBL" id="JABBWE010000082">
    <property type="protein sequence ID" value="KAG1787211.1"/>
    <property type="molecule type" value="Genomic_DNA"/>
</dbReference>
<evidence type="ECO:0000313" key="3">
    <source>
        <dbReference type="Proteomes" id="UP000719766"/>
    </source>
</evidence>
<feature type="region of interest" description="Disordered" evidence="1">
    <location>
        <begin position="16"/>
        <end position="35"/>
    </location>
</feature>
<gene>
    <name evidence="2" type="ORF">HD556DRAFT_1449008</name>
</gene>
<reference evidence="2" key="1">
    <citation type="journal article" date="2020" name="New Phytol.">
        <title>Comparative genomics reveals dynamic genome evolution in host specialist ectomycorrhizal fungi.</title>
        <authorList>
            <person name="Lofgren L.A."/>
            <person name="Nguyen N.H."/>
            <person name="Vilgalys R."/>
            <person name="Ruytinx J."/>
            <person name="Liao H.L."/>
            <person name="Branco S."/>
            <person name="Kuo A."/>
            <person name="LaButti K."/>
            <person name="Lipzen A."/>
            <person name="Andreopoulos W."/>
            <person name="Pangilinan J."/>
            <person name="Riley R."/>
            <person name="Hundley H."/>
            <person name="Na H."/>
            <person name="Barry K."/>
            <person name="Grigoriev I.V."/>
            <person name="Stajich J.E."/>
            <person name="Kennedy P.G."/>
        </authorList>
    </citation>
    <scope>NUCLEOTIDE SEQUENCE</scope>
    <source>
        <strain evidence="2">S12</strain>
    </source>
</reference>
<dbReference type="RefSeq" id="XP_041154579.1">
    <property type="nucleotide sequence ID" value="XM_041307526.1"/>
</dbReference>
<keyword evidence="3" id="KW-1185">Reference proteome</keyword>
<sequence>MLTSIFTTLGSASKSNSVDMVEHPEHGEDDIHGPAASSFNPHPYSAIQLPFCHSATIPPLPSRHFTITKSCHSLLFGCHCAIHHLPINTPIETIGHTFMSMSVYTCVCKLTFTEQNYFSQHQHSCAHTKKHLLSAISSFKEFASRRKKLRTSSNEDAPVRAIDSSIPSSNFPALRPPSGELLQQPRVAGSPPNSPLASATEVVPPDCEIGEIDGEDLSLAQCRPRRQNRQLPKRFRDILPQPPPTVPLDVRE</sequence>
<feature type="compositionally biased region" description="Basic residues" evidence="1">
    <location>
        <begin position="223"/>
        <end position="233"/>
    </location>
</feature>
<protein>
    <submittedName>
        <fullName evidence="2">Uncharacterized protein</fullName>
    </submittedName>
</protein>
<accession>A0A9P7DCU1</accession>
<organism evidence="2 3">
    <name type="scientific">Suillus plorans</name>
    <dbReference type="NCBI Taxonomy" id="116603"/>
    <lineage>
        <taxon>Eukaryota</taxon>
        <taxon>Fungi</taxon>
        <taxon>Dikarya</taxon>
        <taxon>Basidiomycota</taxon>
        <taxon>Agaricomycotina</taxon>
        <taxon>Agaricomycetes</taxon>
        <taxon>Agaricomycetidae</taxon>
        <taxon>Boletales</taxon>
        <taxon>Suillineae</taxon>
        <taxon>Suillaceae</taxon>
        <taxon>Suillus</taxon>
    </lineage>
</organism>
<feature type="region of interest" description="Disordered" evidence="1">
    <location>
        <begin position="149"/>
        <end position="252"/>
    </location>
</feature>
<comment type="caution">
    <text evidence="2">The sequence shown here is derived from an EMBL/GenBank/DDBJ whole genome shotgun (WGS) entry which is preliminary data.</text>
</comment>
<evidence type="ECO:0000256" key="1">
    <source>
        <dbReference type="SAM" id="MobiDB-lite"/>
    </source>
</evidence>